<dbReference type="InterPro" id="IPR002182">
    <property type="entry name" value="NB-ARC"/>
</dbReference>
<dbReference type="Gene3D" id="3.40.50.300">
    <property type="entry name" value="P-loop containing nucleotide triphosphate hydrolases"/>
    <property type="match status" value="1"/>
</dbReference>
<dbReference type="EMBL" id="CM026429">
    <property type="protein sequence ID" value="KAG0563548.1"/>
    <property type="molecule type" value="Genomic_DNA"/>
</dbReference>
<dbReference type="PROSITE" id="PS50104">
    <property type="entry name" value="TIR"/>
    <property type="match status" value="1"/>
</dbReference>
<dbReference type="GO" id="GO:0007165">
    <property type="term" value="P:signal transduction"/>
    <property type="evidence" value="ECO:0007669"/>
    <property type="project" value="InterPro"/>
</dbReference>
<keyword evidence="6" id="KW-1185">Reference proteome</keyword>
<dbReference type="PANTHER" id="PTHR11017">
    <property type="entry name" value="LEUCINE-RICH REPEAT-CONTAINING PROTEIN"/>
    <property type="match status" value="1"/>
</dbReference>
<evidence type="ECO:0000313" key="6">
    <source>
        <dbReference type="Proteomes" id="UP000822688"/>
    </source>
</evidence>
<dbReference type="GO" id="GO:0006952">
    <property type="term" value="P:defense response"/>
    <property type="evidence" value="ECO:0007669"/>
    <property type="project" value="UniProtKB-KW"/>
</dbReference>
<gene>
    <name evidence="5" type="ORF">KC19_8G040300</name>
</gene>
<dbReference type="PRINTS" id="PR00364">
    <property type="entry name" value="DISEASERSIST"/>
</dbReference>
<comment type="caution">
    <text evidence="5">The sequence shown here is derived from an EMBL/GenBank/DDBJ whole genome shotgun (WGS) entry which is preliminary data.</text>
</comment>
<dbReference type="Pfam" id="PF00931">
    <property type="entry name" value="NB-ARC"/>
    <property type="match status" value="1"/>
</dbReference>
<dbReference type="Pfam" id="PF23598">
    <property type="entry name" value="LRR_14"/>
    <property type="match status" value="1"/>
</dbReference>
<dbReference type="InterPro" id="IPR042197">
    <property type="entry name" value="Apaf_helical"/>
</dbReference>
<dbReference type="InterPro" id="IPR027417">
    <property type="entry name" value="P-loop_NTPase"/>
</dbReference>
<dbReference type="SUPFAM" id="SSF52540">
    <property type="entry name" value="P-loop containing nucleoside triphosphate hydrolases"/>
    <property type="match status" value="1"/>
</dbReference>
<sequence length="1038" mass="116579">MGDRALVQWRPPKRRRGQCSSSFAATDVDYDVFLNHRGPDVKTRFIAHLDEALRCAGLNPFLDKESLRKGDPAFTSIDAALKVAKVHVAVVSKRYAESRYCLSELVDMLKSGKPVIPVYYEVEPAQLRWVENGPFAEAFEKHKRKRPPEQVQEWTHALRRLADITGFCFRSSDYLGDEAQLKREVVDAVLSKLTPTFEAIQVDHRMVGIKTHMNTCVKKLESKLSSSTCLLGLVGMGGVGKTSLAKVIYNHFGGQRKFQAMSFLAIDRNAPSSMEIGPSLLARLQKQLLWDLLHVPSNNEQSYSYWFHKLSKKGRVIIVLDDIHEESQFDELILDTSLLAQGSCIIATSRDQHLLKIIGGESNFYIHEVTPLGIGDSQKLFNLHAFGNEDVPQNFKAIAKDVSNACGGLPLALKVVGSSLCDKRSNEDLECIWPEAMAALKKDRKITGALKWSYNCLSEDERMMFLDIACVLYGWKKVEAMEIWRSCTGCSSCCGYDTPNMTLRELIDKSLVVFDNSERHNVLTMHGLLQDMGQSIGISNGSHLWGDKATKALEDGYKGQNKVRVLNLANSRMRKFKYDDFEKLTNLHYLILDGCDVSGNIGCVSRELRWLQWRNMPLTHIPHTLDFSNLVALDFSYSTYLANVWIESNPALEACPNLLSLNLKKCTSITTLPHSIGRLSKLQILDLFYCENLQELPSSIGQLSGLEELTLSGCENLKALPDSISTLPGLNRLFMWGCRSMSRMPPSPMLGLVTVSMELDKEWQALAVGQLIGLVYLILFGCRDEAIAVLDSSGAFGNLHQLFHFWIDFSPDMTKLPQTTGLLRNLKELELRDCEGVRELPESMGHLKLLTKLRLIRCGSLEALPDWLGALTSLRHLWIQQCTSLTKLPQSIGLLSSLRGFRIEGSAGLQPLPDSLRQLNALERLDILDCGSLEGLGVSRVLSDVRIFGRRVLPGLRIWGCTSVTELPGSCLMVVDSNFSDPFWYGYDDNYDIIPENLKELRLVEENDCGFLRHVHDTPTGRFIVQRVHEVPCWKSTL</sequence>
<dbReference type="InterPro" id="IPR058192">
    <property type="entry name" value="WHD_ROQ1-like"/>
</dbReference>
<dbReference type="InterPro" id="IPR044974">
    <property type="entry name" value="Disease_R_plants"/>
</dbReference>
<dbReference type="SUPFAM" id="SSF52200">
    <property type="entry name" value="Toll/Interleukin receptor TIR domain"/>
    <property type="match status" value="1"/>
</dbReference>
<proteinExistence type="predicted"/>
<accession>A0A8T0H0H1</accession>
<dbReference type="Gene3D" id="3.80.10.10">
    <property type="entry name" value="Ribonuclease Inhibitor"/>
    <property type="match status" value="2"/>
</dbReference>
<dbReference type="Proteomes" id="UP000822688">
    <property type="component" value="Chromosome 8"/>
</dbReference>
<evidence type="ECO:0000259" key="4">
    <source>
        <dbReference type="PROSITE" id="PS50104"/>
    </source>
</evidence>
<dbReference type="SUPFAM" id="SSF46785">
    <property type="entry name" value="Winged helix' DNA-binding domain"/>
    <property type="match status" value="1"/>
</dbReference>
<dbReference type="AlphaFoldDB" id="A0A8T0H0H1"/>
<evidence type="ECO:0000256" key="3">
    <source>
        <dbReference type="ARBA" id="ARBA00022821"/>
    </source>
</evidence>
<keyword evidence="3" id="KW-0611">Plant defense</keyword>
<dbReference type="InterPro" id="IPR035897">
    <property type="entry name" value="Toll_tir_struct_dom_sf"/>
</dbReference>
<dbReference type="InterPro" id="IPR032675">
    <property type="entry name" value="LRR_dom_sf"/>
</dbReference>
<dbReference type="Pfam" id="PF23282">
    <property type="entry name" value="WHD_ROQ1"/>
    <property type="match status" value="1"/>
</dbReference>
<dbReference type="Gene3D" id="1.10.8.430">
    <property type="entry name" value="Helical domain of apoptotic protease-activating factors"/>
    <property type="match status" value="1"/>
</dbReference>
<dbReference type="SUPFAM" id="SSF52058">
    <property type="entry name" value="L domain-like"/>
    <property type="match status" value="1"/>
</dbReference>
<evidence type="ECO:0000256" key="2">
    <source>
        <dbReference type="ARBA" id="ARBA00022737"/>
    </source>
</evidence>
<organism evidence="5 6">
    <name type="scientific">Ceratodon purpureus</name>
    <name type="common">Fire moss</name>
    <name type="synonym">Dicranum purpureum</name>
    <dbReference type="NCBI Taxonomy" id="3225"/>
    <lineage>
        <taxon>Eukaryota</taxon>
        <taxon>Viridiplantae</taxon>
        <taxon>Streptophyta</taxon>
        <taxon>Embryophyta</taxon>
        <taxon>Bryophyta</taxon>
        <taxon>Bryophytina</taxon>
        <taxon>Bryopsida</taxon>
        <taxon>Dicranidae</taxon>
        <taxon>Pseudoditrichales</taxon>
        <taxon>Ditrichaceae</taxon>
        <taxon>Ceratodon</taxon>
    </lineage>
</organism>
<keyword evidence="1" id="KW-0433">Leucine-rich repeat</keyword>
<dbReference type="Gene3D" id="3.40.50.10140">
    <property type="entry name" value="Toll/interleukin-1 receptor homology (TIR) domain"/>
    <property type="match status" value="1"/>
</dbReference>
<dbReference type="InterPro" id="IPR055414">
    <property type="entry name" value="LRR_R13L4/SHOC2-like"/>
</dbReference>
<dbReference type="GO" id="GO:0043531">
    <property type="term" value="F:ADP binding"/>
    <property type="evidence" value="ECO:0007669"/>
    <property type="project" value="InterPro"/>
</dbReference>
<dbReference type="Pfam" id="PF01582">
    <property type="entry name" value="TIR"/>
    <property type="match status" value="1"/>
</dbReference>
<evidence type="ECO:0000256" key="1">
    <source>
        <dbReference type="ARBA" id="ARBA00022614"/>
    </source>
</evidence>
<dbReference type="InterPro" id="IPR000157">
    <property type="entry name" value="TIR_dom"/>
</dbReference>
<evidence type="ECO:0000313" key="5">
    <source>
        <dbReference type="EMBL" id="KAG0563548.1"/>
    </source>
</evidence>
<name>A0A8T0H0H1_CERPU</name>
<feature type="domain" description="TIR" evidence="4">
    <location>
        <begin position="28"/>
        <end position="193"/>
    </location>
</feature>
<dbReference type="SMART" id="SM00255">
    <property type="entry name" value="TIR"/>
    <property type="match status" value="1"/>
</dbReference>
<dbReference type="GO" id="GO:0051707">
    <property type="term" value="P:response to other organism"/>
    <property type="evidence" value="ECO:0007669"/>
    <property type="project" value="UniProtKB-ARBA"/>
</dbReference>
<reference evidence="5" key="1">
    <citation type="submission" date="2020-06" db="EMBL/GenBank/DDBJ databases">
        <title>WGS assembly of Ceratodon purpureus strain R40.</title>
        <authorList>
            <person name="Carey S.B."/>
            <person name="Jenkins J."/>
            <person name="Shu S."/>
            <person name="Lovell J.T."/>
            <person name="Sreedasyam A."/>
            <person name="Maumus F."/>
            <person name="Tiley G.P."/>
            <person name="Fernandez-Pozo N."/>
            <person name="Barry K."/>
            <person name="Chen C."/>
            <person name="Wang M."/>
            <person name="Lipzen A."/>
            <person name="Daum C."/>
            <person name="Saski C.A."/>
            <person name="Payton A.C."/>
            <person name="Mcbreen J.C."/>
            <person name="Conrad R.E."/>
            <person name="Kollar L.M."/>
            <person name="Olsson S."/>
            <person name="Huttunen S."/>
            <person name="Landis J.B."/>
            <person name="Wickett N.J."/>
            <person name="Johnson M.G."/>
            <person name="Rensing S.A."/>
            <person name="Grimwood J."/>
            <person name="Schmutz J."/>
            <person name="Mcdaniel S.F."/>
        </authorList>
    </citation>
    <scope>NUCLEOTIDE SEQUENCE</scope>
    <source>
        <strain evidence="5">R40</strain>
    </source>
</reference>
<dbReference type="InterPro" id="IPR036390">
    <property type="entry name" value="WH_DNA-bd_sf"/>
</dbReference>
<protein>
    <recommendedName>
        <fullName evidence="4">TIR domain-containing protein</fullName>
    </recommendedName>
</protein>
<keyword evidence="2" id="KW-0677">Repeat</keyword>